<evidence type="ECO:0000256" key="1">
    <source>
        <dbReference type="SAM" id="MobiDB-lite"/>
    </source>
</evidence>
<dbReference type="EMBL" id="CP092625">
    <property type="protein sequence ID" value="UMM40557.1"/>
    <property type="molecule type" value="Genomic_DNA"/>
</dbReference>
<evidence type="ECO:0000313" key="3">
    <source>
        <dbReference type="Proteomes" id="UP000829354"/>
    </source>
</evidence>
<keyword evidence="3" id="KW-1185">Reference proteome</keyword>
<sequence>MSTILEPRSENFKRTMLCGYCSAGLSAEAAVESLAADFPALTTQEVSAWFARFRAGNFEIGENVSINAKGIVIDRSVRLKRELDDAEQADGEPLARMNPNLPVVPKREVDEEDGANQHPQVNGAANHIVAQQQPAPHNLPIVEVNENPANGGPQVVPKIEEEDGEGADHARANPANEGNQAPAINRNQREARARPVRRAQRAVAIPPQNPVHPMPIQPAMYPVNLANQFPPVPLPFQIAPQFLPEMQFYQFGVQFPMHYWQHQNPPYIGAAYGLPMWNQAGNIGQLQNFNVGFGMQNWQMPQYHLPASQQYQVVENLRFLHVKICLGKDTAALLLWQMGRRSEIIFIKRNEGCIMKLGPRQLESTHHYIVCAIDALKRVMGNNDIEIEHFEVVCQDHVTSSEDIGNHVPLVIDEMRGLMPHLQHITNLEFNRFLLPIDINTLTYIPRITMSVEELASETILDYKSKIIENENFKRHIFFGSIFKCRILKYIREVKAWFARFRTGNVEIGENISINAEGIVVDQSMRLKRELDDEEHLDGEPPARINLNPLIVPKRKMDEEDDANQNAIPAHDSLHLPIQLGMLPMNPIN</sequence>
<accession>A0AAE9JR56</accession>
<evidence type="ECO:0000313" key="2">
    <source>
        <dbReference type="EMBL" id="UMM40557.1"/>
    </source>
</evidence>
<proteinExistence type="predicted"/>
<dbReference type="Proteomes" id="UP000829354">
    <property type="component" value="Chromosome X"/>
</dbReference>
<name>A0AAE9JR56_CAEBR</name>
<dbReference type="AlphaFoldDB" id="A0AAE9JR56"/>
<protein>
    <recommendedName>
        <fullName evidence="4">HTH_48 domain-containing protein</fullName>
    </recommendedName>
</protein>
<organism evidence="2 3">
    <name type="scientific">Caenorhabditis briggsae</name>
    <dbReference type="NCBI Taxonomy" id="6238"/>
    <lineage>
        <taxon>Eukaryota</taxon>
        <taxon>Metazoa</taxon>
        <taxon>Ecdysozoa</taxon>
        <taxon>Nematoda</taxon>
        <taxon>Chromadorea</taxon>
        <taxon>Rhabditida</taxon>
        <taxon>Rhabditina</taxon>
        <taxon>Rhabditomorpha</taxon>
        <taxon>Rhabditoidea</taxon>
        <taxon>Rhabditidae</taxon>
        <taxon>Peloderinae</taxon>
        <taxon>Caenorhabditis</taxon>
    </lineage>
</organism>
<gene>
    <name evidence="2" type="ORF">L5515_017134</name>
</gene>
<reference evidence="2 3" key="1">
    <citation type="submission" date="2022-04" db="EMBL/GenBank/DDBJ databases">
        <title>Chromosome-level reference genomes for two strains of Caenorhabditis briggsae: an improved platform for comparative genomics.</title>
        <authorList>
            <person name="Stevens L."/>
            <person name="Andersen E."/>
        </authorList>
    </citation>
    <scope>NUCLEOTIDE SEQUENCE [LARGE SCALE GENOMIC DNA]</scope>
    <source>
        <strain evidence="2">VX34</strain>
        <tissue evidence="2">Whole-organism</tissue>
    </source>
</reference>
<evidence type="ECO:0008006" key="4">
    <source>
        <dbReference type="Google" id="ProtNLM"/>
    </source>
</evidence>
<feature type="region of interest" description="Disordered" evidence="1">
    <location>
        <begin position="147"/>
        <end position="210"/>
    </location>
</feature>